<reference evidence="7" key="1">
    <citation type="submission" date="2021-04" db="EMBL/GenBank/DDBJ databases">
        <title>Sinoanaerobacter chloroacetimidivorans sp. nov., an obligate anaerobic bacterium isolated from anaerobic sludge.</title>
        <authorList>
            <person name="Bao Y."/>
        </authorList>
    </citation>
    <scope>NUCLEOTIDE SEQUENCE</scope>
    <source>
        <strain evidence="7">BAD-6</strain>
    </source>
</reference>
<dbReference type="GO" id="GO:0008999">
    <property type="term" value="F:protein-N-terminal-alanine acetyltransferase activity"/>
    <property type="evidence" value="ECO:0007669"/>
    <property type="project" value="UniProtKB-EC"/>
</dbReference>
<dbReference type="PANTHER" id="PTHR43420:SF44">
    <property type="entry name" value="ACETYLTRANSFERASE YPEA"/>
    <property type="match status" value="1"/>
</dbReference>
<comment type="function">
    <text evidence="5">Acetylates the N-terminal alanine of ribosomal protein bS18.</text>
</comment>
<evidence type="ECO:0000259" key="6">
    <source>
        <dbReference type="PROSITE" id="PS51186"/>
    </source>
</evidence>
<evidence type="ECO:0000313" key="7">
    <source>
        <dbReference type="EMBL" id="MBR0598057.1"/>
    </source>
</evidence>
<keyword evidence="2 5" id="KW-0963">Cytoplasm</keyword>
<dbReference type="InterPro" id="IPR050680">
    <property type="entry name" value="YpeA/RimI_acetyltransf"/>
</dbReference>
<feature type="domain" description="N-acetyltransferase" evidence="6">
    <location>
        <begin position="1"/>
        <end position="144"/>
    </location>
</feature>
<keyword evidence="7" id="KW-0689">Ribosomal protein</keyword>
<gene>
    <name evidence="7" type="primary">rimI</name>
    <name evidence="7" type="ORF">KCX82_09245</name>
</gene>
<dbReference type="NCBIfam" id="TIGR01575">
    <property type="entry name" value="rimI"/>
    <property type="match status" value="1"/>
</dbReference>
<evidence type="ECO:0000256" key="3">
    <source>
        <dbReference type="ARBA" id="ARBA00022679"/>
    </source>
</evidence>
<dbReference type="Proteomes" id="UP000675664">
    <property type="component" value="Unassembled WGS sequence"/>
</dbReference>
<comment type="subcellular location">
    <subcellularLocation>
        <location evidence="5">Cytoplasm</location>
    </subcellularLocation>
</comment>
<keyword evidence="4" id="KW-0012">Acyltransferase</keyword>
<dbReference type="PANTHER" id="PTHR43420">
    <property type="entry name" value="ACETYLTRANSFERASE"/>
    <property type="match status" value="1"/>
</dbReference>
<dbReference type="InterPro" id="IPR016181">
    <property type="entry name" value="Acyl_CoA_acyltransferase"/>
</dbReference>
<dbReference type="InterPro" id="IPR000182">
    <property type="entry name" value="GNAT_dom"/>
</dbReference>
<dbReference type="Pfam" id="PF00583">
    <property type="entry name" value="Acetyltransf_1"/>
    <property type="match status" value="1"/>
</dbReference>
<comment type="catalytic activity">
    <reaction evidence="5">
        <text>N-terminal L-alanyl-[ribosomal protein bS18] + acetyl-CoA = N-terminal N(alpha)-acetyl-L-alanyl-[ribosomal protein bS18] + CoA + H(+)</text>
        <dbReference type="Rhea" id="RHEA:43756"/>
        <dbReference type="Rhea" id="RHEA-COMP:10676"/>
        <dbReference type="Rhea" id="RHEA-COMP:10677"/>
        <dbReference type="ChEBI" id="CHEBI:15378"/>
        <dbReference type="ChEBI" id="CHEBI:57287"/>
        <dbReference type="ChEBI" id="CHEBI:57288"/>
        <dbReference type="ChEBI" id="CHEBI:64718"/>
        <dbReference type="ChEBI" id="CHEBI:83683"/>
        <dbReference type="EC" id="2.3.1.266"/>
    </reaction>
</comment>
<evidence type="ECO:0000256" key="4">
    <source>
        <dbReference type="ARBA" id="ARBA00023315"/>
    </source>
</evidence>
<comment type="similarity">
    <text evidence="1 5">Belongs to the acetyltransferase family. RimI subfamily.</text>
</comment>
<dbReference type="GO" id="GO:0005840">
    <property type="term" value="C:ribosome"/>
    <property type="evidence" value="ECO:0007669"/>
    <property type="project" value="UniProtKB-KW"/>
</dbReference>
<evidence type="ECO:0000313" key="8">
    <source>
        <dbReference type="Proteomes" id="UP000675664"/>
    </source>
</evidence>
<dbReference type="CDD" id="cd04301">
    <property type="entry name" value="NAT_SF"/>
    <property type="match status" value="1"/>
</dbReference>
<protein>
    <recommendedName>
        <fullName evidence="5">[Ribosomal protein bS18]-alanine N-acetyltransferase</fullName>
        <ecNumber evidence="5">2.3.1.266</ecNumber>
    </recommendedName>
</protein>
<sequence length="144" mass="16350">MVRQAEAGDVKTIAELDKICFSAPWSESSFEKEIKENQLAFYIVAEIDHCIVGYAGLWRIIDEGHITNVAVHPDFRQKGIGEALVSVLLDHTQREGIRSHTLEVRASNFAAISLYTKLGFVNVGYRKNYYEDNGEDAIIMWRTE</sequence>
<reference evidence="7" key="2">
    <citation type="submission" date="2021-04" db="EMBL/GenBank/DDBJ databases">
        <authorList>
            <person name="Liu J."/>
        </authorList>
    </citation>
    <scope>NUCLEOTIDE SEQUENCE</scope>
    <source>
        <strain evidence="7">BAD-6</strain>
    </source>
</reference>
<evidence type="ECO:0000256" key="1">
    <source>
        <dbReference type="ARBA" id="ARBA00005395"/>
    </source>
</evidence>
<dbReference type="GO" id="GO:0005737">
    <property type="term" value="C:cytoplasm"/>
    <property type="evidence" value="ECO:0007669"/>
    <property type="project" value="UniProtKB-SubCell"/>
</dbReference>
<accession>A0A8J8B1S9</accession>
<dbReference type="EC" id="2.3.1.266" evidence="5"/>
<name>A0A8J8B1S9_9FIRM</name>
<keyword evidence="8" id="KW-1185">Reference proteome</keyword>
<keyword evidence="3" id="KW-0808">Transferase</keyword>
<proteinExistence type="inferred from homology"/>
<dbReference type="EMBL" id="JAGSND010000005">
    <property type="protein sequence ID" value="MBR0598057.1"/>
    <property type="molecule type" value="Genomic_DNA"/>
</dbReference>
<evidence type="ECO:0000256" key="5">
    <source>
        <dbReference type="RuleBase" id="RU363094"/>
    </source>
</evidence>
<dbReference type="InterPro" id="IPR006464">
    <property type="entry name" value="AcTrfase_RimI/Ard1"/>
</dbReference>
<dbReference type="PROSITE" id="PS51186">
    <property type="entry name" value="GNAT"/>
    <property type="match status" value="1"/>
</dbReference>
<comment type="caution">
    <text evidence="7">The sequence shown here is derived from an EMBL/GenBank/DDBJ whole genome shotgun (WGS) entry which is preliminary data.</text>
</comment>
<evidence type="ECO:0000256" key="2">
    <source>
        <dbReference type="ARBA" id="ARBA00022490"/>
    </source>
</evidence>
<dbReference type="Gene3D" id="3.40.630.30">
    <property type="match status" value="1"/>
</dbReference>
<dbReference type="AlphaFoldDB" id="A0A8J8B1S9"/>
<keyword evidence="7" id="KW-0687">Ribonucleoprotein</keyword>
<dbReference type="SUPFAM" id="SSF55729">
    <property type="entry name" value="Acyl-CoA N-acyltransferases (Nat)"/>
    <property type="match status" value="1"/>
</dbReference>
<organism evidence="7 8">
    <name type="scientific">Sinanaerobacter chloroacetimidivorans</name>
    <dbReference type="NCBI Taxonomy" id="2818044"/>
    <lineage>
        <taxon>Bacteria</taxon>
        <taxon>Bacillati</taxon>
        <taxon>Bacillota</taxon>
        <taxon>Clostridia</taxon>
        <taxon>Peptostreptococcales</taxon>
        <taxon>Anaerovoracaceae</taxon>
        <taxon>Sinanaerobacter</taxon>
    </lineage>
</organism>